<name>A0A644WIB0_9ZZZZ</name>
<evidence type="ECO:0000313" key="2">
    <source>
        <dbReference type="EMBL" id="MPM03231.1"/>
    </source>
</evidence>
<feature type="region of interest" description="Disordered" evidence="1">
    <location>
        <begin position="221"/>
        <end position="243"/>
    </location>
</feature>
<reference evidence="2" key="1">
    <citation type="submission" date="2019-08" db="EMBL/GenBank/DDBJ databases">
        <authorList>
            <person name="Kucharzyk K."/>
            <person name="Murdoch R.W."/>
            <person name="Higgins S."/>
            <person name="Loffler F."/>
        </authorList>
    </citation>
    <scope>NUCLEOTIDE SEQUENCE</scope>
</reference>
<sequence length="348" mass="38238">MVHHAHLGHDGTLRGAGASRREEAVAGRVEPVDDSRPERVACRRARVPIRKIDVGERSDGIGDRRDVVETRPRPRRIHRDVDRARRSAGKNVDVALRASGSLRHHESPASIHVPETARTLLDPTQEFLVRDCRVVNVDDGEVVRRFPRPSLNVGVERAVQRPSVGCTHQGGGCAQQLRAAAAEGRCEIRQDTSPPHVAVEAVHANARACGNDLVMEGLGDGKIKHPQAERGEDRRPGGVELRGADTDLRQGSCHELAVSVKLFQQVRRRVGLHAVLDVVEDVVGLTNRLRCKVSQRNVQDELTRPEACRRGDVRNPGARREQDHVTRQSLTQGGLGTLVAAILQHADH</sequence>
<gene>
    <name evidence="2" type="ORF">SDC9_49496</name>
</gene>
<dbReference type="AlphaFoldDB" id="A0A644WIB0"/>
<feature type="compositionally biased region" description="Basic and acidic residues" evidence="1">
    <location>
        <begin position="309"/>
        <end position="326"/>
    </location>
</feature>
<feature type="compositionally biased region" description="Basic and acidic residues" evidence="1">
    <location>
        <begin position="19"/>
        <end position="36"/>
    </location>
</feature>
<protein>
    <submittedName>
        <fullName evidence="2">Uncharacterized protein</fullName>
    </submittedName>
</protein>
<organism evidence="2">
    <name type="scientific">bioreactor metagenome</name>
    <dbReference type="NCBI Taxonomy" id="1076179"/>
    <lineage>
        <taxon>unclassified sequences</taxon>
        <taxon>metagenomes</taxon>
        <taxon>ecological metagenomes</taxon>
    </lineage>
</organism>
<feature type="region of interest" description="Disordered" evidence="1">
    <location>
        <begin position="309"/>
        <end position="330"/>
    </location>
</feature>
<proteinExistence type="predicted"/>
<comment type="caution">
    <text evidence="2">The sequence shown here is derived from an EMBL/GenBank/DDBJ whole genome shotgun (WGS) entry which is preliminary data.</text>
</comment>
<evidence type="ECO:0000256" key="1">
    <source>
        <dbReference type="SAM" id="MobiDB-lite"/>
    </source>
</evidence>
<dbReference type="EMBL" id="VSSQ01000935">
    <property type="protein sequence ID" value="MPM03231.1"/>
    <property type="molecule type" value="Genomic_DNA"/>
</dbReference>
<accession>A0A644WIB0</accession>
<feature type="region of interest" description="Disordered" evidence="1">
    <location>
        <begin position="1"/>
        <end position="36"/>
    </location>
</feature>